<evidence type="ECO:0000256" key="5">
    <source>
        <dbReference type="SAM" id="MobiDB-lite"/>
    </source>
</evidence>
<evidence type="ECO:0000256" key="2">
    <source>
        <dbReference type="ARBA" id="ARBA00022980"/>
    </source>
</evidence>
<keyword evidence="6" id="KW-1185">Reference proteome</keyword>
<accession>A0A6J3M0X7</accession>
<feature type="compositionally biased region" description="Basic and acidic residues" evidence="5">
    <location>
        <begin position="143"/>
        <end position="157"/>
    </location>
</feature>
<reference evidence="7" key="3">
    <citation type="submission" date="2025-08" db="UniProtKB">
        <authorList>
            <consortium name="RefSeq"/>
        </authorList>
    </citation>
    <scope>IDENTIFICATION</scope>
    <source>
        <strain evidence="7">CBS 342.82</strain>
    </source>
</reference>
<dbReference type="PANTHER" id="PTHR12059">
    <property type="entry name" value="RIBOSOMAL PROTEIN L23-RELATED"/>
    <property type="match status" value="1"/>
</dbReference>
<reference evidence="7" key="1">
    <citation type="submission" date="2020-01" db="EMBL/GenBank/DDBJ databases">
        <authorList>
            <consortium name="DOE Joint Genome Institute"/>
            <person name="Haridas S."/>
            <person name="Albert R."/>
            <person name="Binder M."/>
            <person name="Bloem J."/>
            <person name="Labutti K."/>
            <person name="Salamov A."/>
            <person name="Andreopoulos B."/>
            <person name="Baker S.E."/>
            <person name="Barry K."/>
            <person name="Bills G."/>
            <person name="Bluhm B.H."/>
            <person name="Cannon C."/>
            <person name="Castanera R."/>
            <person name="Culley D.E."/>
            <person name="Daum C."/>
            <person name="Ezra D."/>
            <person name="Gonzalez J.B."/>
            <person name="Henrissat B."/>
            <person name="Kuo A."/>
            <person name="Liang C."/>
            <person name="Lipzen A."/>
            <person name="Lutzoni F."/>
            <person name="Magnuson J."/>
            <person name="Mondo S."/>
            <person name="Nolan M."/>
            <person name="Ohm R."/>
            <person name="Pangilinan J."/>
            <person name="Park H.-J."/>
            <person name="Ramirez L."/>
            <person name="Alfaro M."/>
            <person name="Sun H."/>
            <person name="Tritt A."/>
            <person name="Yoshinaga Y."/>
            <person name="Zwiers L.-H."/>
            <person name="Turgeon B.G."/>
            <person name="Goodwin S.B."/>
            <person name="Spatafora J.W."/>
            <person name="Crous P.W."/>
            <person name="Grigoriev I.V."/>
        </authorList>
    </citation>
    <scope>NUCLEOTIDE SEQUENCE</scope>
    <source>
        <strain evidence="7">CBS 342.82</strain>
    </source>
</reference>
<dbReference type="PANTHER" id="PTHR12059:SF5">
    <property type="entry name" value="LARGE RIBOSOMAL SUBUNIT PROTEIN UL23M"/>
    <property type="match status" value="1"/>
</dbReference>
<keyword evidence="3" id="KW-0687">Ribonucleoprotein</keyword>
<dbReference type="InterPro" id="IPR012678">
    <property type="entry name" value="Ribosomal_uL23/eL15/eS24_sf"/>
</dbReference>
<proteinExistence type="inferred from homology"/>
<evidence type="ECO:0000313" key="7">
    <source>
        <dbReference type="RefSeq" id="XP_033458712.1"/>
    </source>
</evidence>
<dbReference type="GO" id="GO:0003735">
    <property type="term" value="F:structural constituent of ribosome"/>
    <property type="evidence" value="ECO:0007669"/>
    <property type="project" value="InterPro"/>
</dbReference>
<dbReference type="GO" id="GO:0032543">
    <property type="term" value="P:mitochondrial translation"/>
    <property type="evidence" value="ECO:0007669"/>
    <property type="project" value="TreeGrafter"/>
</dbReference>
<evidence type="ECO:0000256" key="4">
    <source>
        <dbReference type="ARBA" id="ARBA00039977"/>
    </source>
</evidence>
<evidence type="ECO:0000256" key="1">
    <source>
        <dbReference type="ARBA" id="ARBA00006700"/>
    </source>
</evidence>
<dbReference type="InterPro" id="IPR013025">
    <property type="entry name" value="Ribosomal_uL23-like"/>
</dbReference>
<dbReference type="OrthoDB" id="275582at2759"/>
<evidence type="ECO:0000256" key="3">
    <source>
        <dbReference type="ARBA" id="ARBA00023274"/>
    </source>
</evidence>
<gene>
    <name evidence="7" type="ORF">K489DRAFT_411112</name>
</gene>
<reference evidence="7" key="2">
    <citation type="submission" date="2020-04" db="EMBL/GenBank/DDBJ databases">
        <authorList>
            <consortium name="NCBI Genome Project"/>
        </authorList>
    </citation>
    <scope>NUCLEOTIDE SEQUENCE</scope>
    <source>
        <strain evidence="7">CBS 342.82</strain>
    </source>
</reference>
<dbReference type="Proteomes" id="UP000504637">
    <property type="component" value="Unplaced"/>
</dbReference>
<feature type="region of interest" description="Disordered" evidence="5">
    <location>
        <begin position="73"/>
        <end position="93"/>
    </location>
</feature>
<evidence type="ECO:0000313" key="6">
    <source>
        <dbReference type="Proteomes" id="UP000504637"/>
    </source>
</evidence>
<sequence>MSAFRQASFRVGQKEIYLPKFAIALLRQEGGNPYHARFRVPLWFSKLDIRDYLWHAYGVEISAVRSYVKLRPVQQGDGRSPRPQNHVSRWHRPRSHKYMTVEMTEPFIWPKDNSDEPSFGKESLKAQDKDSEDQQKRSGPTSDTERADPVHVSKMREQAQALLLGKTKWAAPRDSDKLRPFTSSR</sequence>
<dbReference type="GeneID" id="54365573"/>
<keyword evidence="2" id="KW-0689">Ribosomal protein</keyword>
<dbReference type="RefSeq" id="XP_033458712.1">
    <property type="nucleotide sequence ID" value="XM_033607774.1"/>
</dbReference>
<feature type="compositionally biased region" description="Basic and acidic residues" evidence="5">
    <location>
        <begin position="112"/>
        <end position="136"/>
    </location>
</feature>
<comment type="similarity">
    <text evidence="1">Belongs to the universal ribosomal protein uL23 family.</text>
</comment>
<name>A0A6J3M0X7_9PEZI</name>
<dbReference type="SUPFAM" id="SSF54189">
    <property type="entry name" value="Ribosomal proteins S24e, L23 and L15e"/>
    <property type="match status" value="1"/>
</dbReference>
<feature type="region of interest" description="Disordered" evidence="5">
    <location>
        <begin position="108"/>
        <end position="185"/>
    </location>
</feature>
<dbReference type="InterPro" id="IPR012677">
    <property type="entry name" value="Nucleotide-bd_a/b_plait_sf"/>
</dbReference>
<organism evidence="7">
    <name type="scientific">Dissoconium aciculare CBS 342.82</name>
    <dbReference type="NCBI Taxonomy" id="1314786"/>
    <lineage>
        <taxon>Eukaryota</taxon>
        <taxon>Fungi</taxon>
        <taxon>Dikarya</taxon>
        <taxon>Ascomycota</taxon>
        <taxon>Pezizomycotina</taxon>
        <taxon>Dothideomycetes</taxon>
        <taxon>Dothideomycetidae</taxon>
        <taxon>Mycosphaerellales</taxon>
        <taxon>Dissoconiaceae</taxon>
        <taxon>Dissoconium</taxon>
    </lineage>
</organism>
<protein>
    <recommendedName>
        <fullName evidence="4">Large ribosomal subunit protein uL23m</fullName>
    </recommendedName>
</protein>
<dbReference type="AlphaFoldDB" id="A0A6J3M0X7"/>
<dbReference type="Gene3D" id="3.30.70.330">
    <property type="match status" value="1"/>
</dbReference>
<dbReference type="GO" id="GO:0005762">
    <property type="term" value="C:mitochondrial large ribosomal subunit"/>
    <property type="evidence" value="ECO:0007669"/>
    <property type="project" value="TreeGrafter"/>
</dbReference>